<evidence type="ECO:0000256" key="2">
    <source>
        <dbReference type="ARBA" id="ARBA00022475"/>
    </source>
</evidence>
<feature type="domain" description="Glycosyltransferase 2-like" evidence="6">
    <location>
        <begin position="5"/>
        <end position="161"/>
    </location>
</feature>
<dbReference type="Proteomes" id="UP000001916">
    <property type="component" value="Chromosome"/>
</dbReference>
<dbReference type="CDD" id="cd00761">
    <property type="entry name" value="Glyco_tranf_GTA_type"/>
    <property type="match status" value="1"/>
</dbReference>
<name>D7BG10_ALLS1</name>
<dbReference type="KEGG" id="msv:Mesil_1836"/>
<dbReference type="InterPro" id="IPR029044">
    <property type="entry name" value="Nucleotide-diphossugar_trans"/>
</dbReference>
<dbReference type="PANTHER" id="PTHR43646">
    <property type="entry name" value="GLYCOSYLTRANSFERASE"/>
    <property type="match status" value="1"/>
</dbReference>
<sequence length="235" mass="26264">MVTVSVVVPARNEEEFIGPCLESILAQKTKPHEIIVVNNGSKDRTAEIARSYPGVKVIDQPIPGLHIARQTGLLAATGEVVANTDADCIVQPAWIATIARAFRDPEVVEVYGTLEFYDAPWLDRMFSRYGYPLFIALTDKLGQPNTAGGNHAVRRSVAIEVGGYDVPYGEDLHLMLKLKQRGKIVYLPTARVLTSGRRLKAGRWKFFGTHFSNVMRRMLGLPENYGQDYYADRER</sequence>
<evidence type="ECO:0000256" key="1">
    <source>
        <dbReference type="ARBA" id="ARBA00004236"/>
    </source>
</evidence>
<evidence type="ECO:0000256" key="3">
    <source>
        <dbReference type="ARBA" id="ARBA00022676"/>
    </source>
</evidence>
<gene>
    <name evidence="7" type="ordered locus">Mesil_1836</name>
</gene>
<dbReference type="CAZy" id="GT2">
    <property type="family name" value="Glycosyltransferase Family 2"/>
</dbReference>
<evidence type="ECO:0000313" key="7">
    <source>
        <dbReference type="EMBL" id="ADH63713.1"/>
    </source>
</evidence>
<evidence type="ECO:0000259" key="6">
    <source>
        <dbReference type="Pfam" id="PF00535"/>
    </source>
</evidence>
<comment type="subcellular location">
    <subcellularLocation>
        <location evidence="1">Cell membrane</location>
    </subcellularLocation>
</comment>
<dbReference type="InterPro" id="IPR001173">
    <property type="entry name" value="Glyco_trans_2-like"/>
</dbReference>
<dbReference type="SUPFAM" id="SSF53448">
    <property type="entry name" value="Nucleotide-diphospho-sugar transferases"/>
    <property type="match status" value="1"/>
</dbReference>
<dbReference type="STRING" id="526227.Mesil_1836"/>
<reference evidence="7 8" key="1">
    <citation type="journal article" date="2010" name="Stand. Genomic Sci.">
        <title>Complete genome sequence of Meiothermus silvanus type strain (VI-R2).</title>
        <authorList>
            <person name="Sikorski J."/>
            <person name="Tindall B.J."/>
            <person name="Lowry S."/>
            <person name="Lucas S."/>
            <person name="Nolan M."/>
            <person name="Copeland A."/>
            <person name="Glavina Del Rio T."/>
            <person name="Tice H."/>
            <person name="Cheng J.F."/>
            <person name="Han C."/>
            <person name="Pitluck S."/>
            <person name="Liolios K."/>
            <person name="Ivanova N."/>
            <person name="Mavromatis K."/>
            <person name="Mikhailova N."/>
            <person name="Pati A."/>
            <person name="Goodwin L."/>
            <person name="Chen A."/>
            <person name="Palaniappan K."/>
            <person name="Land M."/>
            <person name="Hauser L."/>
            <person name="Chang Y.J."/>
            <person name="Jeffries C.D."/>
            <person name="Rohde M."/>
            <person name="Goker M."/>
            <person name="Woyke T."/>
            <person name="Bristow J."/>
            <person name="Eisen J.A."/>
            <person name="Markowitz V."/>
            <person name="Hugenholtz P."/>
            <person name="Kyrpides N.C."/>
            <person name="Klenk H.P."/>
            <person name="Lapidus A."/>
        </authorList>
    </citation>
    <scope>NUCLEOTIDE SEQUENCE [LARGE SCALE GENOMIC DNA]</scope>
    <source>
        <strain evidence="8">ATCC 700542 / DSM 9946 / VI-R2</strain>
    </source>
</reference>
<dbReference type="HOGENOM" id="CLU_025996_17_4_0"/>
<keyword evidence="2" id="KW-1003">Cell membrane</keyword>
<keyword evidence="5" id="KW-0472">Membrane</keyword>
<dbReference type="AlphaFoldDB" id="D7BG10"/>
<keyword evidence="4 7" id="KW-0808">Transferase</keyword>
<dbReference type="GO" id="GO:0016757">
    <property type="term" value="F:glycosyltransferase activity"/>
    <property type="evidence" value="ECO:0007669"/>
    <property type="project" value="UniProtKB-KW"/>
</dbReference>
<dbReference type="eggNOG" id="COG1215">
    <property type="taxonomic scope" value="Bacteria"/>
</dbReference>
<protein>
    <submittedName>
        <fullName evidence="7">Glycosyl transferase family 2</fullName>
    </submittedName>
</protein>
<dbReference type="RefSeq" id="WP_013158270.1">
    <property type="nucleotide sequence ID" value="NC_014212.1"/>
</dbReference>
<dbReference type="Gene3D" id="3.90.550.10">
    <property type="entry name" value="Spore Coat Polysaccharide Biosynthesis Protein SpsA, Chain A"/>
    <property type="match status" value="1"/>
</dbReference>
<accession>D7BG10</accession>
<dbReference type="Pfam" id="PF00535">
    <property type="entry name" value="Glycos_transf_2"/>
    <property type="match status" value="1"/>
</dbReference>
<evidence type="ECO:0000313" key="8">
    <source>
        <dbReference type="Proteomes" id="UP000001916"/>
    </source>
</evidence>
<keyword evidence="3" id="KW-0328">Glycosyltransferase</keyword>
<dbReference type="PANTHER" id="PTHR43646:SF2">
    <property type="entry name" value="GLYCOSYLTRANSFERASE 2-LIKE DOMAIN-CONTAINING PROTEIN"/>
    <property type="match status" value="1"/>
</dbReference>
<dbReference type="GO" id="GO:0005886">
    <property type="term" value="C:plasma membrane"/>
    <property type="evidence" value="ECO:0007669"/>
    <property type="project" value="UniProtKB-SubCell"/>
</dbReference>
<organism evidence="7 8">
    <name type="scientific">Allomeiothermus silvanus (strain ATCC 700542 / DSM 9946 / NBRC 106475 / NCIMB 13440 / VI-R2)</name>
    <name type="common">Thermus silvanus</name>
    <dbReference type="NCBI Taxonomy" id="526227"/>
    <lineage>
        <taxon>Bacteria</taxon>
        <taxon>Thermotogati</taxon>
        <taxon>Deinococcota</taxon>
        <taxon>Deinococci</taxon>
        <taxon>Thermales</taxon>
        <taxon>Thermaceae</taxon>
        <taxon>Allomeiothermus</taxon>
    </lineage>
</organism>
<keyword evidence="8" id="KW-1185">Reference proteome</keyword>
<dbReference type="OrthoDB" id="396512at2"/>
<evidence type="ECO:0000256" key="5">
    <source>
        <dbReference type="ARBA" id="ARBA00023136"/>
    </source>
</evidence>
<proteinExistence type="predicted"/>
<evidence type="ECO:0000256" key="4">
    <source>
        <dbReference type="ARBA" id="ARBA00022679"/>
    </source>
</evidence>
<dbReference type="EMBL" id="CP002042">
    <property type="protein sequence ID" value="ADH63713.1"/>
    <property type="molecule type" value="Genomic_DNA"/>
</dbReference>